<dbReference type="AlphaFoldDB" id="A0A087UDW4"/>
<dbReference type="GO" id="GO:0005814">
    <property type="term" value="C:centriole"/>
    <property type="evidence" value="ECO:0007669"/>
    <property type="project" value="TreeGrafter"/>
</dbReference>
<evidence type="ECO:0000313" key="3">
    <source>
        <dbReference type="Proteomes" id="UP000054359"/>
    </source>
</evidence>
<dbReference type="GO" id="GO:0036064">
    <property type="term" value="C:ciliary basal body"/>
    <property type="evidence" value="ECO:0007669"/>
    <property type="project" value="InterPro"/>
</dbReference>
<name>A0A087UDW4_STEMI</name>
<accession>A0A087UDW4</accession>
<dbReference type="STRING" id="407821.A0A087UDW4"/>
<organism evidence="2 3">
    <name type="scientific">Stegodyphus mimosarum</name>
    <name type="common">African social velvet spider</name>
    <dbReference type="NCBI Taxonomy" id="407821"/>
    <lineage>
        <taxon>Eukaryota</taxon>
        <taxon>Metazoa</taxon>
        <taxon>Ecdysozoa</taxon>
        <taxon>Arthropoda</taxon>
        <taxon>Chelicerata</taxon>
        <taxon>Arachnida</taxon>
        <taxon>Araneae</taxon>
        <taxon>Araneomorphae</taxon>
        <taxon>Entelegynae</taxon>
        <taxon>Eresoidea</taxon>
        <taxon>Eresidae</taxon>
        <taxon>Stegodyphus</taxon>
    </lineage>
</organism>
<proteinExistence type="predicted"/>
<dbReference type="GO" id="GO:0060271">
    <property type="term" value="P:cilium assembly"/>
    <property type="evidence" value="ECO:0007669"/>
    <property type="project" value="InterPro"/>
</dbReference>
<feature type="domain" description="ARMC9 CTLH-like" evidence="1">
    <location>
        <begin position="58"/>
        <end position="183"/>
    </location>
</feature>
<protein>
    <submittedName>
        <fullName evidence="2">LisH domain-containing protein ARMC9</fullName>
    </submittedName>
</protein>
<dbReference type="InterPro" id="IPR006594">
    <property type="entry name" value="LisH"/>
</dbReference>
<evidence type="ECO:0000313" key="2">
    <source>
        <dbReference type="EMBL" id="KFM75553.1"/>
    </source>
</evidence>
<keyword evidence="3" id="KW-1185">Reference proteome</keyword>
<dbReference type="EMBL" id="KK119384">
    <property type="protein sequence ID" value="KFM75553.1"/>
    <property type="molecule type" value="Genomic_DNA"/>
</dbReference>
<sequence>MSGSVSSVEGELNAIIKEFLEYSKLSKTLATFEEECRKLGKPIQDHAGKNRKDERISKIKNELLQHFDNGRRTEFFSEWETHINPERRENNLFCQKLEFNLQIHFAVLPMRKVDHWCKEEVDEAMLHFHYYLESKGSVLSDCAELLPYYALPYVPRPNTHPSFSELFQETWVKKLRNNLEVFLFEGLRGKDDEVQEPR</sequence>
<evidence type="ECO:0000259" key="1">
    <source>
        <dbReference type="Pfam" id="PF23138"/>
    </source>
</evidence>
<dbReference type="InterPro" id="IPR056327">
    <property type="entry name" value="ARMC9_CTLH-like_dom"/>
</dbReference>
<dbReference type="OMA" id="VWTSHIN"/>
<dbReference type="OrthoDB" id="538223at2759"/>
<reference evidence="2 3" key="1">
    <citation type="submission" date="2013-11" db="EMBL/GenBank/DDBJ databases">
        <title>Genome sequencing of Stegodyphus mimosarum.</title>
        <authorList>
            <person name="Bechsgaard J."/>
        </authorList>
    </citation>
    <scope>NUCLEOTIDE SEQUENCE [LARGE SCALE GENOMIC DNA]</scope>
</reference>
<dbReference type="GO" id="GO:0097542">
    <property type="term" value="C:ciliary tip"/>
    <property type="evidence" value="ECO:0007669"/>
    <property type="project" value="TreeGrafter"/>
</dbReference>
<dbReference type="PANTHER" id="PTHR14881">
    <property type="entry name" value="LISH DOMAIN-CONTAINING PROTEIN ARMC9"/>
    <property type="match status" value="1"/>
</dbReference>
<dbReference type="PANTHER" id="PTHR14881:SF4">
    <property type="entry name" value="LISH DOMAIN-CONTAINING PROTEIN ARMC9"/>
    <property type="match status" value="1"/>
</dbReference>
<gene>
    <name evidence="2" type="ORF">X975_18532</name>
</gene>
<dbReference type="InterPro" id="IPR040369">
    <property type="entry name" value="ARMC9"/>
</dbReference>
<dbReference type="Pfam" id="PF23138">
    <property type="entry name" value="CTLH_Armc9"/>
    <property type="match status" value="1"/>
</dbReference>
<dbReference type="InterPro" id="IPR048957">
    <property type="entry name" value="ARMC9_LisH"/>
</dbReference>
<dbReference type="PROSITE" id="PS50896">
    <property type="entry name" value="LISH"/>
    <property type="match status" value="1"/>
</dbReference>
<feature type="non-terminal residue" evidence="2">
    <location>
        <position position="198"/>
    </location>
</feature>
<dbReference type="Proteomes" id="UP000054359">
    <property type="component" value="Unassembled WGS sequence"/>
</dbReference>
<dbReference type="Pfam" id="PF21051">
    <property type="entry name" value="ARMC9_LisH"/>
    <property type="match status" value="1"/>
</dbReference>